<accession>A0ABR2K8I3</accession>
<name>A0ABR2K8I3_9EUKA</name>
<keyword evidence="2" id="KW-1185">Reference proteome</keyword>
<comment type="caution">
    <text evidence="1">The sequence shown here is derived from an EMBL/GenBank/DDBJ whole genome shotgun (WGS) entry which is preliminary data.</text>
</comment>
<dbReference type="InterPro" id="IPR016024">
    <property type="entry name" value="ARM-type_fold"/>
</dbReference>
<evidence type="ECO:0000313" key="1">
    <source>
        <dbReference type="EMBL" id="KAK8887426.1"/>
    </source>
</evidence>
<gene>
    <name evidence="1" type="ORF">M9Y10_038467</name>
</gene>
<evidence type="ECO:0000313" key="2">
    <source>
        <dbReference type="Proteomes" id="UP001470230"/>
    </source>
</evidence>
<dbReference type="SUPFAM" id="SSF48371">
    <property type="entry name" value="ARM repeat"/>
    <property type="match status" value="1"/>
</dbReference>
<dbReference type="Proteomes" id="UP001470230">
    <property type="component" value="Unassembled WGS sequence"/>
</dbReference>
<dbReference type="EMBL" id="JAPFFF010000006">
    <property type="protein sequence ID" value="KAK8887426.1"/>
    <property type="molecule type" value="Genomic_DNA"/>
</dbReference>
<sequence>MDNNQKTEYFGTLLTIVSAIADLNNNMSYNLIIAICNIALFEWPEILSVFSKIFTTQDDEKSIEMSIKILRSFLNENDNSEEITDFHISNLRRHI</sequence>
<proteinExistence type="predicted"/>
<protein>
    <submittedName>
        <fullName evidence="1">Uncharacterized protein</fullName>
    </submittedName>
</protein>
<organism evidence="1 2">
    <name type="scientific">Tritrichomonas musculus</name>
    <dbReference type="NCBI Taxonomy" id="1915356"/>
    <lineage>
        <taxon>Eukaryota</taxon>
        <taxon>Metamonada</taxon>
        <taxon>Parabasalia</taxon>
        <taxon>Tritrichomonadida</taxon>
        <taxon>Tritrichomonadidae</taxon>
        <taxon>Tritrichomonas</taxon>
    </lineage>
</organism>
<reference evidence="1 2" key="1">
    <citation type="submission" date="2024-04" db="EMBL/GenBank/DDBJ databases">
        <title>Tritrichomonas musculus Genome.</title>
        <authorList>
            <person name="Alves-Ferreira E."/>
            <person name="Grigg M."/>
            <person name="Lorenzi H."/>
            <person name="Galac M."/>
        </authorList>
    </citation>
    <scope>NUCLEOTIDE SEQUENCE [LARGE SCALE GENOMIC DNA]</scope>
    <source>
        <strain evidence="1 2">EAF2021</strain>
    </source>
</reference>